<dbReference type="InterPro" id="IPR054832">
    <property type="entry name" value="transpos_IS91"/>
</dbReference>
<dbReference type="AlphaFoldDB" id="A0A4Y7R6C7"/>
<accession>A0A4Y7R6C7</accession>
<dbReference type="Proteomes" id="UP000298324">
    <property type="component" value="Unassembled WGS sequence"/>
</dbReference>
<dbReference type="GO" id="GO:0003677">
    <property type="term" value="F:DNA binding"/>
    <property type="evidence" value="ECO:0007669"/>
    <property type="project" value="InterPro"/>
</dbReference>
<reference evidence="4 7" key="1">
    <citation type="journal article" date="2018" name="Environ. Microbiol.">
        <title>Novel energy conservation strategies and behaviour of Pelotomaculum schinkii driving syntrophic propionate catabolism.</title>
        <authorList>
            <person name="Hidalgo-Ahumada C.A.P."/>
            <person name="Nobu M.K."/>
            <person name="Narihiro T."/>
            <person name="Tamaki H."/>
            <person name="Liu W.T."/>
            <person name="Kamagata Y."/>
            <person name="Stams A.J.M."/>
            <person name="Imachi H."/>
            <person name="Sousa D.Z."/>
        </authorList>
    </citation>
    <scope>NUCLEOTIDE SEQUENCE [LARGE SCALE GENOMIC DNA]</scope>
    <source>
        <strain evidence="4 7">HH</strain>
    </source>
</reference>
<reference evidence="4" key="2">
    <citation type="submission" date="2018-05" db="EMBL/GenBank/DDBJ databases">
        <authorList>
            <person name="Hidalgo C.A."/>
            <person name="Nobu M.K."/>
            <person name="Narihiro T."/>
            <person name="Tamaki H."/>
            <person name="Liu W.-T."/>
            <person name="Kamagata Y."/>
            <person name="Stams A.J."/>
            <person name="Imachi H."/>
            <person name="Sousa D.Z."/>
        </authorList>
    </citation>
    <scope>NUCLEOTIDE SEQUENCE</scope>
    <source>
        <strain evidence="4">HH</strain>
    </source>
</reference>
<dbReference type="GO" id="GO:0006313">
    <property type="term" value="P:DNA transposition"/>
    <property type="evidence" value="ECO:0007669"/>
    <property type="project" value="InterPro"/>
</dbReference>
<evidence type="ECO:0000313" key="5">
    <source>
        <dbReference type="EMBL" id="TEB05992.1"/>
    </source>
</evidence>
<keyword evidence="7" id="KW-1185">Reference proteome</keyword>
<evidence type="ECO:0000313" key="7">
    <source>
        <dbReference type="Proteomes" id="UP000298324"/>
    </source>
</evidence>
<sequence length="373" mass="43560">MIEVQDIFREHGDEYLRQHPLNTVQIKAYRAILNCRTHALGGHIDTCDQCGHQRISYNSCRNRHCPKCQMLAKEQWIESQERCLLNIGYFHVVFTVPNELYMVFRQNQETMYTLFFKAVSETLLELGQNPKYLGAKLGVTAILHTWGQNLLYHPHIHCVVPGGGLTSAGHWKNSRKKFFIPVKVLSKKFRGKFLALMRAAQLRFDESTNKLNSSREYALFLQDLYNKDWVTYCKPPFGNTGKVIQYLSRYTHRVAISNNRILALQDDKVTFSWRDYADHNKVKQMTITAEEFIRRFMLHVLPRGFRKIRHYGLLASGGKTKRIQLCRQLTNTPFSIFSKPRSLFEILIDKFNDTFRKCPCCRIGMMIRASPLP</sequence>
<evidence type="ECO:0000313" key="3">
    <source>
        <dbReference type="EMBL" id="TEB04258.1"/>
    </source>
</evidence>
<gene>
    <name evidence="6" type="ORF">Psch_01507</name>
    <name evidence="5" type="ORF">Psch_03034</name>
    <name evidence="3" type="ORF">Psch_03983</name>
    <name evidence="4" type="ORF">Psch_03994</name>
</gene>
<evidence type="ECO:0000259" key="1">
    <source>
        <dbReference type="Pfam" id="PF04986"/>
    </source>
</evidence>
<protein>
    <submittedName>
        <fullName evidence="4">Putative transposase</fullName>
    </submittedName>
</protein>
<organism evidence="4 7">
    <name type="scientific">Pelotomaculum schinkii</name>
    <dbReference type="NCBI Taxonomy" id="78350"/>
    <lineage>
        <taxon>Bacteria</taxon>
        <taxon>Bacillati</taxon>
        <taxon>Bacillota</taxon>
        <taxon>Clostridia</taxon>
        <taxon>Eubacteriales</taxon>
        <taxon>Desulfotomaculaceae</taxon>
        <taxon>Pelotomaculum</taxon>
    </lineage>
</organism>
<feature type="domain" description="Transposase IS801/IS1294" evidence="1">
    <location>
        <begin position="138"/>
        <end position="316"/>
    </location>
</feature>
<name>A0A4Y7R6C7_9FIRM</name>
<dbReference type="EMBL" id="QFGA01000004">
    <property type="protein sequence ID" value="TEB04258.1"/>
    <property type="molecule type" value="Genomic_DNA"/>
</dbReference>
<dbReference type="Pfam" id="PF04986">
    <property type="entry name" value="Y2_Tnp"/>
    <property type="match status" value="1"/>
</dbReference>
<dbReference type="PANTHER" id="PTHR37023:SF1">
    <property type="entry name" value="ISSOD25 TRANSPOSASE TNPA_ISSOD25"/>
    <property type="match status" value="1"/>
</dbReference>
<dbReference type="EMBL" id="QFGA01000004">
    <property type="protein sequence ID" value="TEB04269.1"/>
    <property type="molecule type" value="Genomic_DNA"/>
</dbReference>
<dbReference type="RefSeq" id="WP_134220426.1">
    <property type="nucleotide sequence ID" value="NZ_QFGA01000001.1"/>
</dbReference>
<evidence type="ECO:0000259" key="2">
    <source>
        <dbReference type="Pfam" id="PF14319"/>
    </source>
</evidence>
<proteinExistence type="predicted"/>
<feature type="domain" description="Transposase zinc-binding" evidence="2">
    <location>
        <begin position="7"/>
        <end position="96"/>
    </location>
</feature>
<dbReference type="EMBL" id="QFGA01000001">
    <property type="protein sequence ID" value="TEB07952.1"/>
    <property type="molecule type" value="Genomic_DNA"/>
</dbReference>
<dbReference type="InterPro" id="IPR007069">
    <property type="entry name" value="Transposase_32"/>
</dbReference>
<evidence type="ECO:0000313" key="6">
    <source>
        <dbReference type="EMBL" id="TEB07952.1"/>
    </source>
</evidence>
<dbReference type="NCBIfam" id="NF033538">
    <property type="entry name" value="transpos_IS91"/>
    <property type="match status" value="1"/>
</dbReference>
<comment type="caution">
    <text evidence="4">The sequence shown here is derived from an EMBL/GenBank/DDBJ whole genome shotgun (WGS) entry which is preliminary data.</text>
</comment>
<dbReference type="Pfam" id="PF14319">
    <property type="entry name" value="Zn_Tnp_IS91"/>
    <property type="match status" value="1"/>
</dbReference>
<evidence type="ECO:0000313" key="4">
    <source>
        <dbReference type="EMBL" id="TEB04269.1"/>
    </source>
</evidence>
<dbReference type="GO" id="GO:0004803">
    <property type="term" value="F:transposase activity"/>
    <property type="evidence" value="ECO:0007669"/>
    <property type="project" value="InterPro"/>
</dbReference>
<dbReference type="PANTHER" id="PTHR37023">
    <property type="entry name" value="TRANSPOSASE"/>
    <property type="match status" value="1"/>
</dbReference>
<dbReference type="InterPro" id="IPR026889">
    <property type="entry name" value="Zn_Tnp"/>
</dbReference>
<dbReference type="EMBL" id="QFGA01000002">
    <property type="protein sequence ID" value="TEB05992.1"/>
    <property type="molecule type" value="Genomic_DNA"/>
</dbReference>